<dbReference type="EMBL" id="CALNXK010000158">
    <property type="protein sequence ID" value="CAH3170793.1"/>
    <property type="molecule type" value="Genomic_DNA"/>
</dbReference>
<dbReference type="Proteomes" id="UP001159405">
    <property type="component" value="Unassembled WGS sequence"/>
</dbReference>
<organism evidence="1 2">
    <name type="scientific">Porites lobata</name>
    <dbReference type="NCBI Taxonomy" id="104759"/>
    <lineage>
        <taxon>Eukaryota</taxon>
        <taxon>Metazoa</taxon>
        <taxon>Cnidaria</taxon>
        <taxon>Anthozoa</taxon>
        <taxon>Hexacorallia</taxon>
        <taxon>Scleractinia</taxon>
        <taxon>Fungiina</taxon>
        <taxon>Poritidae</taxon>
        <taxon>Porites</taxon>
    </lineage>
</organism>
<reference evidence="1 2" key="1">
    <citation type="submission" date="2022-05" db="EMBL/GenBank/DDBJ databases">
        <authorList>
            <consortium name="Genoscope - CEA"/>
            <person name="William W."/>
        </authorList>
    </citation>
    <scope>NUCLEOTIDE SEQUENCE [LARGE SCALE GENOMIC DNA]</scope>
</reference>
<accession>A0ABN8QUT1</accession>
<protein>
    <submittedName>
        <fullName evidence="1">Uncharacterized protein</fullName>
    </submittedName>
</protein>
<evidence type="ECO:0000313" key="1">
    <source>
        <dbReference type="EMBL" id="CAH3170793.1"/>
    </source>
</evidence>
<gene>
    <name evidence="1" type="ORF">PLOB_00010972</name>
</gene>
<name>A0ABN8QUT1_9CNID</name>
<proteinExistence type="predicted"/>
<evidence type="ECO:0000313" key="2">
    <source>
        <dbReference type="Proteomes" id="UP001159405"/>
    </source>
</evidence>
<keyword evidence="2" id="KW-1185">Reference proteome</keyword>
<feature type="non-terminal residue" evidence="1">
    <location>
        <position position="76"/>
    </location>
</feature>
<comment type="caution">
    <text evidence="1">The sequence shown here is derived from an EMBL/GenBank/DDBJ whole genome shotgun (WGS) entry which is preliminary data.</text>
</comment>
<sequence>MQQQRICVFCEKAEYLKGTKTREALIQSVDLRVDSTIRRAAVGKNDPRILAIVTRELVEAEACDHKSCYRDYTRNV</sequence>